<dbReference type="AlphaFoldDB" id="A0A9W8ZP11"/>
<evidence type="ECO:0000313" key="4">
    <source>
        <dbReference type="Proteomes" id="UP001150238"/>
    </source>
</evidence>
<dbReference type="InterPro" id="IPR045340">
    <property type="entry name" value="DUF6533"/>
</dbReference>
<evidence type="ECO:0000259" key="2">
    <source>
        <dbReference type="Pfam" id="PF20151"/>
    </source>
</evidence>
<keyword evidence="1" id="KW-0812">Transmembrane</keyword>
<proteinExistence type="predicted"/>
<sequence length="286" mass="32511">MSKLLSTSTVPLSELGRVLVRAGALGSITLLVYDYFCTLYQEIELVWRSPFSLASMMFFVNRYLPFFDRIVSVNFNFNASISAEQCLFQAQAISWLMFIGIVISELILTLRTYAVWERKRSILITLIILTVVFLVPAIVFTELAVSSLRFISHGGCRMTSASNIIFLAFCLLTMYETILAILIAIQACKHLRQTRSRWVTKLYKDGIMFYVYLLVLSCANIVSCLLAPALGPWLQAPQRVVHSVLCTRVLFLIFQRNFPSTRATMVSEEQELPVVTLTEILELEDM</sequence>
<protein>
    <recommendedName>
        <fullName evidence="2">DUF6533 domain-containing protein</fullName>
    </recommendedName>
</protein>
<feature type="domain" description="DUF6533" evidence="2">
    <location>
        <begin position="25"/>
        <end position="67"/>
    </location>
</feature>
<accession>A0A9W8ZP11</accession>
<feature type="transmembrane region" description="Helical" evidence="1">
    <location>
        <begin position="122"/>
        <end position="144"/>
    </location>
</feature>
<reference evidence="3" key="2">
    <citation type="journal article" date="2023" name="Proc. Natl. Acad. Sci. U.S.A.">
        <title>A global phylogenomic analysis of the shiitake genus Lentinula.</title>
        <authorList>
            <person name="Sierra-Patev S."/>
            <person name="Min B."/>
            <person name="Naranjo-Ortiz M."/>
            <person name="Looney B."/>
            <person name="Konkel Z."/>
            <person name="Slot J.C."/>
            <person name="Sakamoto Y."/>
            <person name="Steenwyk J.L."/>
            <person name="Rokas A."/>
            <person name="Carro J."/>
            <person name="Camarero S."/>
            <person name="Ferreira P."/>
            <person name="Molpeceres G."/>
            <person name="Ruiz-Duenas F.J."/>
            <person name="Serrano A."/>
            <person name="Henrissat B."/>
            <person name="Drula E."/>
            <person name="Hughes K.W."/>
            <person name="Mata J.L."/>
            <person name="Ishikawa N.K."/>
            <person name="Vargas-Isla R."/>
            <person name="Ushijima S."/>
            <person name="Smith C.A."/>
            <person name="Donoghue J."/>
            <person name="Ahrendt S."/>
            <person name="Andreopoulos W."/>
            <person name="He G."/>
            <person name="LaButti K."/>
            <person name="Lipzen A."/>
            <person name="Ng V."/>
            <person name="Riley R."/>
            <person name="Sandor L."/>
            <person name="Barry K."/>
            <person name="Martinez A.T."/>
            <person name="Xiao Y."/>
            <person name="Gibbons J.G."/>
            <person name="Terashima K."/>
            <person name="Grigoriev I.V."/>
            <person name="Hibbett D."/>
        </authorList>
    </citation>
    <scope>NUCLEOTIDE SEQUENCE</scope>
    <source>
        <strain evidence="3">Sp2 HRB7682 ss15</strain>
    </source>
</reference>
<evidence type="ECO:0000256" key="1">
    <source>
        <dbReference type="SAM" id="Phobius"/>
    </source>
</evidence>
<dbReference type="Proteomes" id="UP001150238">
    <property type="component" value="Unassembled WGS sequence"/>
</dbReference>
<keyword evidence="1" id="KW-0472">Membrane</keyword>
<dbReference type="EMBL" id="JANVFS010000074">
    <property type="protein sequence ID" value="KAJ4463351.1"/>
    <property type="molecule type" value="Genomic_DNA"/>
</dbReference>
<organism evidence="3 4">
    <name type="scientific">Lentinula lateritia</name>
    <dbReference type="NCBI Taxonomy" id="40482"/>
    <lineage>
        <taxon>Eukaryota</taxon>
        <taxon>Fungi</taxon>
        <taxon>Dikarya</taxon>
        <taxon>Basidiomycota</taxon>
        <taxon>Agaricomycotina</taxon>
        <taxon>Agaricomycetes</taxon>
        <taxon>Agaricomycetidae</taxon>
        <taxon>Agaricales</taxon>
        <taxon>Marasmiineae</taxon>
        <taxon>Omphalotaceae</taxon>
        <taxon>Lentinula</taxon>
    </lineage>
</organism>
<evidence type="ECO:0000313" key="3">
    <source>
        <dbReference type="EMBL" id="KAJ4463351.1"/>
    </source>
</evidence>
<reference evidence="3" key="1">
    <citation type="submission" date="2022-08" db="EMBL/GenBank/DDBJ databases">
        <authorList>
            <consortium name="DOE Joint Genome Institute"/>
            <person name="Min B."/>
            <person name="Riley R."/>
            <person name="Sierra-Patev S."/>
            <person name="Naranjo-Ortiz M."/>
            <person name="Looney B."/>
            <person name="Konkel Z."/>
            <person name="Slot J.C."/>
            <person name="Sakamoto Y."/>
            <person name="Steenwyk J.L."/>
            <person name="Rokas A."/>
            <person name="Carro J."/>
            <person name="Camarero S."/>
            <person name="Ferreira P."/>
            <person name="Molpeceres G."/>
            <person name="Ruiz-Duenas F.J."/>
            <person name="Serrano A."/>
            <person name="Henrissat B."/>
            <person name="Drula E."/>
            <person name="Hughes K.W."/>
            <person name="Mata J.L."/>
            <person name="Ishikawa N.K."/>
            <person name="Vargas-Isla R."/>
            <person name="Ushijima S."/>
            <person name="Smith C.A."/>
            <person name="Ahrendt S."/>
            <person name="Andreopoulos W."/>
            <person name="He G."/>
            <person name="Labutti K."/>
            <person name="Lipzen A."/>
            <person name="Ng V."/>
            <person name="Sandor L."/>
            <person name="Barry K."/>
            <person name="Martinez A.T."/>
            <person name="Xiao Y."/>
            <person name="Gibbons J.G."/>
            <person name="Terashima K."/>
            <person name="Hibbett D.S."/>
            <person name="Grigoriev I.V."/>
        </authorList>
    </citation>
    <scope>NUCLEOTIDE SEQUENCE</scope>
    <source>
        <strain evidence="3">Sp2 HRB7682 ss15</strain>
    </source>
</reference>
<dbReference type="Pfam" id="PF20151">
    <property type="entry name" value="DUF6533"/>
    <property type="match status" value="1"/>
</dbReference>
<feature type="transmembrane region" description="Helical" evidence="1">
    <location>
        <begin position="209"/>
        <end position="230"/>
    </location>
</feature>
<comment type="caution">
    <text evidence="3">The sequence shown here is derived from an EMBL/GenBank/DDBJ whole genome shotgun (WGS) entry which is preliminary data.</text>
</comment>
<feature type="transmembrane region" description="Helical" evidence="1">
    <location>
        <begin position="45"/>
        <end position="64"/>
    </location>
</feature>
<feature type="transmembrane region" description="Helical" evidence="1">
    <location>
        <begin position="164"/>
        <end position="188"/>
    </location>
</feature>
<feature type="transmembrane region" description="Helical" evidence="1">
    <location>
        <begin position="92"/>
        <end position="110"/>
    </location>
</feature>
<feature type="transmembrane region" description="Helical" evidence="1">
    <location>
        <begin position="15"/>
        <end position="33"/>
    </location>
</feature>
<gene>
    <name evidence="3" type="ORF">C8J55DRAFT_610418</name>
</gene>
<keyword evidence="1" id="KW-1133">Transmembrane helix</keyword>
<name>A0A9W8ZP11_9AGAR</name>